<accession>A0A8U0RIZ0</accession>
<dbReference type="OrthoDB" id="2139606at2759"/>
<dbReference type="CDD" id="cd00761">
    <property type="entry name" value="Glyco_tranf_GTA_type"/>
    <property type="match status" value="1"/>
</dbReference>
<protein>
    <submittedName>
        <fullName evidence="3">LOW QUALITY PROTEIN: beta-1,4 N-acetylgalactosaminyltransferase 2</fullName>
    </submittedName>
</protein>
<evidence type="ECO:0000313" key="2">
    <source>
        <dbReference type="Proteomes" id="UP000000715"/>
    </source>
</evidence>
<evidence type="ECO:0000259" key="1">
    <source>
        <dbReference type="Pfam" id="PF00535"/>
    </source>
</evidence>
<dbReference type="Gene3D" id="3.90.550.10">
    <property type="entry name" value="Spore Coat Polysaccharide Biosynthesis Protein SpsA, Chain A"/>
    <property type="match status" value="1"/>
</dbReference>
<dbReference type="CTD" id="124872"/>
<organism evidence="2 3">
    <name type="scientific">Mustela putorius furo</name>
    <name type="common">European domestic ferret</name>
    <name type="synonym">Mustela furo</name>
    <dbReference type="NCBI Taxonomy" id="9669"/>
    <lineage>
        <taxon>Eukaryota</taxon>
        <taxon>Metazoa</taxon>
        <taxon>Chordata</taxon>
        <taxon>Craniata</taxon>
        <taxon>Vertebrata</taxon>
        <taxon>Euteleostomi</taxon>
        <taxon>Mammalia</taxon>
        <taxon>Eutheria</taxon>
        <taxon>Laurasiatheria</taxon>
        <taxon>Carnivora</taxon>
        <taxon>Caniformia</taxon>
        <taxon>Musteloidea</taxon>
        <taxon>Mustelidae</taxon>
        <taxon>Mustelinae</taxon>
        <taxon>Mustela</taxon>
    </lineage>
</organism>
<dbReference type="RefSeq" id="XP_044926001.1">
    <property type="nucleotide sequence ID" value="XM_045070066.1"/>
</dbReference>
<dbReference type="GO" id="GO:0006047">
    <property type="term" value="P:UDP-N-acetylglucosamine metabolic process"/>
    <property type="evidence" value="ECO:0007669"/>
    <property type="project" value="TreeGrafter"/>
</dbReference>
<reference evidence="3" key="1">
    <citation type="submission" date="2025-08" db="UniProtKB">
        <authorList>
            <consortium name="RefSeq"/>
        </authorList>
    </citation>
    <scope>IDENTIFICATION</scope>
    <source>
        <tissue evidence="3">Brain</tissue>
    </source>
</reference>
<dbReference type="AlphaFoldDB" id="A0A8U0RIZ0"/>
<keyword evidence="2" id="KW-1185">Reference proteome</keyword>
<dbReference type="Pfam" id="PF00535">
    <property type="entry name" value="Glycos_transf_2"/>
    <property type="match status" value="1"/>
</dbReference>
<sequence>MLHSPGRWGRCSVARMRFPPQPLHLLAGHPTLRQFPRPKSGVNDCTHSPLRAVVTNPQGVGPCRIRGSPNDDTDALADGSQEFAWGSRRGGRASARRRFRDDLVQELVCLWDKLGSRGSKKDQRSPEPALAKSEFPWLLKISGLLLGLGTVVFLLRSVEFSSPTPELPHSALADQIPKLLPEERLKNLFTYEGIWLFPKNQCKCDATSQPGSYNFQDAYDQTELPAVKARRQAEFEHFQRREGLPHPPPLLAQPNLPFGYPVHGVEVIPLHTVPIPGLQFEGPEAPIYEVTLTASLGTLNTLADIPDSVVQGRGQKRLTISTSDRKLLNFILQHVTYTSTVYQHRRVDVVSLESESSVVKFPVTIRYPVIPKLYDPGPERKLRDLVTVATKTFLRPHKLMTHAPEPSCEYYPDLTVIVADDSKEPLKINDNHVEYYPMPFGKGWFAGRNLAISQVTTKYVLWVDDDFLFNNDTKIEVLVDVLEKTELDVVGGSVLGNVFQFKLLLEKSQNGDCLHRRPGSFRPLDGFPRCVVTSGVVNFFLAHTERLQRVGFDPRLQRVAHSEFFIDGLGSLLVGSCPEVIIGHQARSPVTDPELAALEKTYSAFRTNTKEQVQFKLALHYFKNHLLCSS</sequence>
<gene>
    <name evidence="3" type="primary">B4GALNT2</name>
</gene>
<dbReference type="GO" id="GO:0008376">
    <property type="term" value="F:acetylgalactosaminyltransferase activity"/>
    <property type="evidence" value="ECO:0007669"/>
    <property type="project" value="TreeGrafter"/>
</dbReference>
<dbReference type="PANTHER" id="PTHR15046">
    <property type="entry name" value="GLYCO_TRANS_2-LIKE DOMAIN-CONTAINING PROTEIN"/>
    <property type="match status" value="1"/>
</dbReference>
<evidence type="ECO:0000313" key="3">
    <source>
        <dbReference type="RefSeq" id="XP_044926001.1"/>
    </source>
</evidence>
<dbReference type="PANTHER" id="PTHR15046:SF2">
    <property type="entry name" value="BETA-1,4 N-ACETYLGALACTOSAMINYLTRANSFERASE 2"/>
    <property type="match status" value="1"/>
</dbReference>
<name>A0A8U0RIZ0_MUSPF</name>
<dbReference type="InterPro" id="IPR001173">
    <property type="entry name" value="Glyco_trans_2-like"/>
</dbReference>
<dbReference type="InterPro" id="IPR029044">
    <property type="entry name" value="Nucleotide-diphossugar_trans"/>
</dbReference>
<dbReference type="GO" id="GO:0019276">
    <property type="term" value="P:UDP-N-acetylgalactosamine metabolic process"/>
    <property type="evidence" value="ECO:0007669"/>
    <property type="project" value="TreeGrafter"/>
</dbReference>
<dbReference type="Proteomes" id="UP000000715">
    <property type="component" value="Unplaced"/>
</dbReference>
<dbReference type="SUPFAM" id="SSF53448">
    <property type="entry name" value="Nucleotide-diphospho-sugar transferases"/>
    <property type="match status" value="1"/>
</dbReference>
<feature type="domain" description="Glycosyltransferase 2-like" evidence="1">
    <location>
        <begin position="410"/>
        <end position="496"/>
    </location>
</feature>
<proteinExistence type="predicted"/>
<dbReference type="GeneID" id="123389157"/>